<dbReference type="EC" id="2.7.7.-" evidence="8"/>
<feature type="binding site" evidence="8">
    <location>
        <position position="281"/>
    </location>
    <ligand>
        <name>Mg(2+)</name>
        <dbReference type="ChEBI" id="CHEBI:18420"/>
    </ligand>
</feature>
<feature type="binding site" evidence="8">
    <location>
        <position position="124"/>
    </location>
    <ligand>
        <name>ATP</name>
        <dbReference type="ChEBI" id="CHEBI:30616"/>
    </ligand>
</feature>
<dbReference type="GO" id="GO:0005524">
    <property type="term" value="F:ATP binding"/>
    <property type="evidence" value="ECO:0007669"/>
    <property type="project" value="UniProtKB-UniRule"/>
</dbReference>
<evidence type="ECO:0000256" key="1">
    <source>
        <dbReference type="ARBA" id="ARBA00009747"/>
    </source>
</evidence>
<comment type="similarity">
    <text evidence="1 8">Belongs to the SELO family.</text>
</comment>
<feature type="binding site" evidence="8">
    <location>
        <position position="102"/>
    </location>
    <ligand>
        <name>ATP</name>
        <dbReference type="ChEBI" id="CHEBI:30616"/>
    </ligand>
</feature>
<evidence type="ECO:0000256" key="5">
    <source>
        <dbReference type="ARBA" id="ARBA00022741"/>
    </source>
</evidence>
<comment type="catalytic activity">
    <reaction evidence="8">
        <text>L-tyrosyl-[protein] + UTP = O-(5'-uridylyl)-L-tyrosyl-[protein] + diphosphate</text>
        <dbReference type="Rhea" id="RHEA:83887"/>
        <dbReference type="Rhea" id="RHEA-COMP:10136"/>
        <dbReference type="Rhea" id="RHEA-COMP:20238"/>
        <dbReference type="ChEBI" id="CHEBI:33019"/>
        <dbReference type="ChEBI" id="CHEBI:46398"/>
        <dbReference type="ChEBI" id="CHEBI:46858"/>
        <dbReference type="ChEBI" id="CHEBI:90602"/>
    </reaction>
</comment>
<dbReference type="PANTHER" id="PTHR32057:SF14">
    <property type="entry name" value="PROTEIN ADENYLYLTRANSFERASE SELO, MITOCHONDRIAL"/>
    <property type="match status" value="1"/>
</dbReference>
<dbReference type="InterPro" id="IPR003846">
    <property type="entry name" value="SelO"/>
</dbReference>
<comment type="catalytic activity">
    <reaction evidence="8">
        <text>L-histidyl-[protein] + UTP = N(tele)-(5'-uridylyl)-L-histidyl-[protein] + diphosphate</text>
        <dbReference type="Rhea" id="RHEA:83891"/>
        <dbReference type="Rhea" id="RHEA-COMP:9745"/>
        <dbReference type="Rhea" id="RHEA-COMP:20239"/>
        <dbReference type="ChEBI" id="CHEBI:29979"/>
        <dbReference type="ChEBI" id="CHEBI:33019"/>
        <dbReference type="ChEBI" id="CHEBI:46398"/>
        <dbReference type="ChEBI" id="CHEBI:233474"/>
    </reaction>
</comment>
<dbReference type="EMBL" id="BMWS01000018">
    <property type="protein sequence ID" value="GGX24439.1"/>
    <property type="molecule type" value="Genomic_DNA"/>
</dbReference>
<proteinExistence type="inferred from homology"/>
<dbReference type="Proteomes" id="UP000601108">
    <property type="component" value="Unassembled WGS sequence"/>
</dbReference>
<feature type="binding site" evidence="8">
    <location>
        <position position="272"/>
    </location>
    <ligand>
        <name>Mg(2+)</name>
        <dbReference type="ChEBI" id="CHEBI:18420"/>
    </ligand>
</feature>
<dbReference type="GO" id="GO:0000287">
    <property type="term" value="F:magnesium ion binding"/>
    <property type="evidence" value="ECO:0007669"/>
    <property type="project" value="UniProtKB-UniRule"/>
</dbReference>
<keyword evidence="3 8" id="KW-0548">Nucleotidyltransferase</keyword>
<dbReference type="Pfam" id="PF02696">
    <property type="entry name" value="SelO"/>
    <property type="match status" value="1"/>
</dbReference>
<dbReference type="HAMAP" id="MF_00692">
    <property type="entry name" value="SelO"/>
    <property type="match status" value="1"/>
</dbReference>
<evidence type="ECO:0000256" key="3">
    <source>
        <dbReference type="ARBA" id="ARBA00022695"/>
    </source>
</evidence>
<feature type="binding site" evidence="8">
    <location>
        <position position="104"/>
    </location>
    <ligand>
        <name>ATP</name>
        <dbReference type="ChEBI" id="CHEBI:30616"/>
    </ligand>
</feature>
<keyword evidence="10" id="KW-1185">Reference proteome</keyword>
<dbReference type="AlphaFoldDB" id="A0A918JWQ0"/>
<dbReference type="EC" id="2.7.7.108" evidence="8"/>
<evidence type="ECO:0000256" key="2">
    <source>
        <dbReference type="ARBA" id="ARBA00022679"/>
    </source>
</evidence>
<feature type="binding site" evidence="8">
    <location>
        <position position="281"/>
    </location>
    <ligand>
        <name>ATP</name>
        <dbReference type="ChEBI" id="CHEBI:30616"/>
    </ligand>
</feature>
<comment type="catalytic activity">
    <reaction evidence="8">
        <text>L-seryl-[protein] + ATP = 3-O-(5'-adenylyl)-L-seryl-[protein] + diphosphate</text>
        <dbReference type="Rhea" id="RHEA:58120"/>
        <dbReference type="Rhea" id="RHEA-COMP:9863"/>
        <dbReference type="Rhea" id="RHEA-COMP:15073"/>
        <dbReference type="ChEBI" id="CHEBI:29999"/>
        <dbReference type="ChEBI" id="CHEBI:30616"/>
        <dbReference type="ChEBI" id="CHEBI:33019"/>
        <dbReference type="ChEBI" id="CHEBI:142516"/>
        <dbReference type="EC" id="2.7.7.108"/>
    </reaction>
</comment>
<name>A0A918JWQ0_9FLAO</name>
<keyword evidence="5 8" id="KW-0547">Nucleotide-binding</keyword>
<feature type="binding site" evidence="8">
    <location>
        <position position="201"/>
    </location>
    <ligand>
        <name>ATP</name>
        <dbReference type="ChEBI" id="CHEBI:30616"/>
    </ligand>
</feature>
<gene>
    <name evidence="8" type="primary">ydiU</name>
    <name evidence="8" type="synonym">selO</name>
    <name evidence="9" type="ORF">GCM10007384_27050</name>
</gene>
<evidence type="ECO:0000313" key="9">
    <source>
        <dbReference type="EMBL" id="GGX24439.1"/>
    </source>
</evidence>
<dbReference type="PANTHER" id="PTHR32057">
    <property type="entry name" value="PROTEIN ADENYLYLTRANSFERASE SELO, MITOCHONDRIAL"/>
    <property type="match status" value="1"/>
</dbReference>
<comment type="caution">
    <text evidence="9">The sequence shown here is derived from an EMBL/GenBank/DDBJ whole genome shotgun (WGS) entry which is preliminary data.</text>
</comment>
<keyword evidence="7 8" id="KW-0460">Magnesium</keyword>
<dbReference type="GO" id="GO:0030145">
    <property type="term" value="F:manganese ion binding"/>
    <property type="evidence" value="ECO:0007669"/>
    <property type="project" value="UniProtKB-UniRule"/>
</dbReference>
<comment type="catalytic activity">
    <reaction evidence="8">
        <text>L-seryl-[protein] + UTP = O-(5'-uridylyl)-L-seryl-[protein] + diphosphate</text>
        <dbReference type="Rhea" id="RHEA:64604"/>
        <dbReference type="Rhea" id="RHEA-COMP:9863"/>
        <dbReference type="Rhea" id="RHEA-COMP:16635"/>
        <dbReference type="ChEBI" id="CHEBI:29999"/>
        <dbReference type="ChEBI" id="CHEBI:33019"/>
        <dbReference type="ChEBI" id="CHEBI:46398"/>
        <dbReference type="ChEBI" id="CHEBI:156051"/>
    </reaction>
</comment>
<organism evidence="9 10">
    <name type="scientific">Aquimarina muelleri</name>
    <dbReference type="NCBI Taxonomy" id="279356"/>
    <lineage>
        <taxon>Bacteria</taxon>
        <taxon>Pseudomonadati</taxon>
        <taxon>Bacteroidota</taxon>
        <taxon>Flavobacteriia</taxon>
        <taxon>Flavobacteriales</taxon>
        <taxon>Flavobacteriaceae</taxon>
        <taxon>Aquimarina</taxon>
    </lineage>
</organism>
<accession>A0A918JWQ0</accession>
<keyword evidence="8" id="KW-0464">Manganese</keyword>
<comment type="catalytic activity">
    <reaction evidence="8">
        <text>L-threonyl-[protein] + ATP = 3-O-(5'-adenylyl)-L-threonyl-[protein] + diphosphate</text>
        <dbReference type="Rhea" id="RHEA:54292"/>
        <dbReference type="Rhea" id="RHEA-COMP:11060"/>
        <dbReference type="Rhea" id="RHEA-COMP:13847"/>
        <dbReference type="ChEBI" id="CHEBI:30013"/>
        <dbReference type="ChEBI" id="CHEBI:30616"/>
        <dbReference type="ChEBI" id="CHEBI:33019"/>
        <dbReference type="ChEBI" id="CHEBI:138113"/>
        <dbReference type="EC" id="2.7.7.108"/>
    </reaction>
</comment>
<keyword evidence="6 8" id="KW-0067">ATP-binding</keyword>
<keyword evidence="4 8" id="KW-0479">Metal-binding</keyword>
<feature type="binding site" evidence="8">
    <location>
        <position position="137"/>
    </location>
    <ligand>
        <name>ATP</name>
        <dbReference type="ChEBI" id="CHEBI:30616"/>
    </ligand>
</feature>
<evidence type="ECO:0000256" key="7">
    <source>
        <dbReference type="ARBA" id="ARBA00022842"/>
    </source>
</evidence>
<comment type="catalytic activity">
    <reaction evidence="8">
        <text>L-tyrosyl-[protein] + ATP = O-(5'-adenylyl)-L-tyrosyl-[protein] + diphosphate</text>
        <dbReference type="Rhea" id="RHEA:54288"/>
        <dbReference type="Rhea" id="RHEA-COMP:10136"/>
        <dbReference type="Rhea" id="RHEA-COMP:13846"/>
        <dbReference type="ChEBI" id="CHEBI:30616"/>
        <dbReference type="ChEBI" id="CHEBI:33019"/>
        <dbReference type="ChEBI" id="CHEBI:46858"/>
        <dbReference type="ChEBI" id="CHEBI:83624"/>
        <dbReference type="EC" id="2.7.7.108"/>
    </reaction>
</comment>
<dbReference type="GO" id="GO:0070733">
    <property type="term" value="F:AMPylase activity"/>
    <property type="evidence" value="ECO:0007669"/>
    <property type="project" value="UniProtKB-EC"/>
</dbReference>
<feature type="active site" description="Proton acceptor" evidence="8">
    <location>
        <position position="271"/>
    </location>
</feature>
<evidence type="ECO:0000313" key="10">
    <source>
        <dbReference type="Proteomes" id="UP000601108"/>
    </source>
</evidence>
<protein>
    <recommendedName>
        <fullName evidence="8">Protein nucleotidyltransferase YdiU</fullName>
        <ecNumber evidence="8">2.7.7.-</ecNumber>
    </recommendedName>
    <alternativeName>
        <fullName evidence="8">Protein adenylyltransferase YdiU</fullName>
        <ecNumber evidence="8">2.7.7.108</ecNumber>
    </alternativeName>
    <alternativeName>
        <fullName evidence="8">Protein uridylyltransferase YdiU</fullName>
        <ecNumber evidence="8">2.7.7.-</ecNumber>
    </alternativeName>
</protein>
<feature type="binding site" evidence="8">
    <location>
        <position position="194"/>
    </location>
    <ligand>
        <name>ATP</name>
        <dbReference type="ChEBI" id="CHEBI:30616"/>
    </ligand>
</feature>
<evidence type="ECO:0000256" key="8">
    <source>
        <dbReference type="HAMAP-Rule" id="MF_00692"/>
    </source>
</evidence>
<reference evidence="9 10" key="1">
    <citation type="journal article" date="2014" name="Int. J. Syst. Evol. Microbiol.">
        <title>Complete genome sequence of Corynebacterium casei LMG S-19264T (=DSM 44701T), isolated from a smear-ripened cheese.</title>
        <authorList>
            <consortium name="US DOE Joint Genome Institute (JGI-PGF)"/>
            <person name="Walter F."/>
            <person name="Albersmeier A."/>
            <person name="Kalinowski J."/>
            <person name="Ruckert C."/>
        </authorList>
    </citation>
    <scope>NUCLEOTIDE SEQUENCE [LARGE SCALE GENOMIC DNA]</scope>
    <source>
        <strain evidence="9 10">KCTC 12285</strain>
    </source>
</reference>
<dbReference type="NCBIfam" id="NF000658">
    <property type="entry name" value="PRK00029.1"/>
    <property type="match status" value="1"/>
</dbReference>
<feature type="binding site" evidence="8">
    <location>
        <position position="136"/>
    </location>
    <ligand>
        <name>ATP</name>
        <dbReference type="ChEBI" id="CHEBI:30616"/>
    </ligand>
</feature>
<keyword evidence="2 8" id="KW-0808">Transferase</keyword>
<evidence type="ECO:0000256" key="4">
    <source>
        <dbReference type="ARBA" id="ARBA00022723"/>
    </source>
</evidence>
<comment type="function">
    <text evidence="8">Nucleotidyltransferase involved in the post-translational modification of proteins. It can catalyze the addition of adenosine monophosphate (AMP) or uridine monophosphate (UMP) to a protein, resulting in modifications known as AMPylation and UMPylation.</text>
</comment>
<evidence type="ECO:0000256" key="6">
    <source>
        <dbReference type="ARBA" id="ARBA00022840"/>
    </source>
</evidence>
<feature type="binding site" evidence="8">
    <location>
        <position position="105"/>
    </location>
    <ligand>
        <name>ATP</name>
        <dbReference type="ChEBI" id="CHEBI:30616"/>
    </ligand>
</feature>
<comment type="cofactor">
    <cofactor evidence="8">
        <name>Mg(2+)</name>
        <dbReference type="ChEBI" id="CHEBI:18420"/>
    </cofactor>
    <cofactor evidence="8">
        <name>Mn(2+)</name>
        <dbReference type="ChEBI" id="CHEBI:29035"/>
    </cofactor>
</comment>
<sequence length="522" mass="60208">MDFKLNIQDKFNKELPEDPNTENSRRQVTKACFSYVTPKKTAKPQIIHTSSEMLSALGLTKEDTKSTSFLNIFTGNEILPNTNPYAMCYGGYQFGNWAGQLGDGRAINLAEIEQDNKNWVLQLKGAGETPYSRTADGLAVLRSSIREYLCSEAMHHLGVPTTRALSLGLSGDQVLRDVLYNGNPEYEKGAIVCRAAPSFLRFGNYEIFASRQDNSTLKILVDYTIKNHYSYLGKPSKETYIKFIKEVGDKSLDMVMHWQRVGFVHGVMNTDNMSILGLTIDYGPYGWLEGYDHGWTPNTTDNTNKRYRYGTQPQIILWNLYKLANALYPLIEEVEPLEDILMVYRKKTEDSYLKMMRSKIGLFTEDKNDTLLIDTLETILQKYETDMTIFFRLLANFDSSVVTEDLSLISKAFYTPNQITDTIKEEWKQWFLKYQKRLLKESLNDGERKKVMNTVNPKYVLRNYMAQLAIDEANKGKYELIEEFYQLLKKPYDEQPESEKWFAKRPEWARNKVGCSMLSCSS</sequence>